<organism evidence="10 11">
    <name type="scientific">Flavipsychrobacter stenotrophus</name>
    <dbReference type="NCBI Taxonomy" id="2077091"/>
    <lineage>
        <taxon>Bacteria</taxon>
        <taxon>Pseudomonadati</taxon>
        <taxon>Bacteroidota</taxon>
        <taxon>Chitinophagia</taxon>
        <taxon>Chitinophagales</taxon>
        <taxon>Chitinophagaceae</taxon>
        <taxon>Flavipsychrobacter</taxon>
    </lineage>
</organism>
<dbReference type="GO" id="GO:0030170">
    <property type="term" value="F:pyridoxal phosphate binding"/>
    <property type="evidence" value="ECO:0007669"/>
    <property type="project" value="UniProtKB-UniRule"/>
</dbReference>
<dbReference type="Gene3D" id="3.40.640.10">
    <property type="entry name" value="Type I PLP-dependent aspartate aminotransferase-like (Major domain)"/>
    <property type="match status" value="1"/>
</dbReference>
<dbReference type="CDD" id="cd00610">
    <property type="entry name" value="OAT_like"/>
    <property type="match status" value="1"/>
</dbReference>
<dbReference type="NCBIfam" id="TIGR00508">
    <property type="entry name" value="bioA"/>
    <property type="match status" value="1"/>
</dbReference>
<dbReference type="InterPro" id="IPR015421">
    <property type="entry name" value="PyrdxlP-dep_Trfase_major"/>
</dbReference>
<evidence type="ECO:0000256" key="1">
    <source>
        <dbReference type="ARBA" id="ARBA00001933"/>
    </source>
</evidence>
<dbReference type="PANTHER" id="PTHR42684">
    <property type="entry name" value="ADENOSYLMETHIONINE-8-AMINO-7-OXONONANOATE AMINOTRANSFERASE"/>
    <property type="match status" value="1"/>
</dbReference>
<evidence type="ECO:0000256" key="5">
    <source>
        <dbReference type="ARBA" id="ARBA00022691"/>
    </source>
</evidence>
<feature type="binding site" evidence="9">
    <location>
        <position position="147"/>
    </location>
    <ligand>
        <name>substrate</name>
    </ligand>
</feature>
<comment type="pathway">
    <text evidence="2 9">Cofactor biosynthesis; biotin biosynthesis; 7,8-diaminononanoate from 8-amino-7-oxononanoate (SAM route): step 1/1.</text>
</comment>
<evidence type="ECO:0000256" key="4">
    <source>
        <dbReference type="ARBA" id="ARBA00022679"/>
    </source>
</evidence>
<dbReference type="Proteomes" id="UP000239872">
    <property type="component" value="Unassembled WGS sequence"/>
</dbReference>
<comment type="function">
    <text evidence="9">Catalyzes the transfer of the alpha-amino group from S-adenosyl-L-methionine (SAM) to 7-keto-8-aminopelargonic acid (KAPA) to form 7,8-diaminopelargonic acid (DAPA). It is the only aminotransferase known to utilize SAM as an amino donor.</text>
</comment>
<dbReference type="SUPFAM" id="SSF53383">
    <property type="entry name" value="PLP-dependent transferases"/>
    <property type="match status" value="1"/>
</dbReference>
<sequence>MSNNTKADWISKDKEHVWHPFTQVSYAPANVVIERGEGACFIDIDGNRYIDGISSWWVNLHGHCNPHIVASVTKQIGQLEHSIFAGFTHKPGIELAQRLLQHLPSFDKVFFSDNGSTSVEVALKMTFQYWSNKGTPKHKVIAFKDAYHGDTFGGMSVAARNAFNQPFEALLFDVISIDLPTDDNMNALLLQLESILQLGDVSCFIFEPLVLGASGMLMYTPEHLQLLIDLCRKYDCLTIADEVMTGFGRTGKFFATDHLTNKPDIICMSKGITGGFFPLGATACKQFIFDAFISNDKMKTFFHGHSYTGNPTICAAALASMDLMESDTVQQQINFITNSHATFANELANCSNIEGVRHTGTILAFDIKTGEKTGYLNNAAEPLAEFFIKRGIILRPLGNVLYVLPPYCISADELGRVYDTVRELVGV</sequence>
<keyword evidence="9" id="KW-0963">Cytoplasm</keyword>
<name>A0A2S7SXN5_9BACT</name>
<evidence type="ECO:0000256" key="7">
    <source>
        <dbReference type="ARBA" id="ARBA00022898"/>
    </source>
</evidence>
<keyword evidence="7 9" id="KW-0663">Pyridoxal phosphate</keyword>
<feature type="binding site" evidence="9">
    <location>
        <position position="241"/>
    </location>
    <ligand>
        <name>pyridoxal 5'-phosphate</name>
        <dbReference type="ChEBI" id="CHEBI:597326"/>
    </ligand>
</feature>
<feature type="binding site" evidence="9">
    <location>
        <begin position="305"/>
        <end position="306"/>
    </location>
    <ligand>
        <name>pyridoxal 5'-phosphate</name>
        <dbReference type="ChEBI" id="CHEBI:597326"/>
    </ligand>
</feature>
<dbReference type="EC" id="2.6.1.62" evidence="9"/>
<dbReference type="UniPathway" id="UPA00078">
    <property type="reaction ID" value="UER00160"/>
</dbReference>
<comment type="subunit">
    <text evidence="9">Homodimer.</text>
</comment>
<reference evidence="10 11" key="1">
    <citation type="submission" date="2018-01" db="EMBL/GenBank/DDBJ databases">
        <title>A novel member of the phylum Bacteroidetes isolated from glacier ice.</title>
        <authorList>
            <person name="Liu Q."/>
            <person name="Xin Y.-H."/>
        </authorList>
    </citation>
    <scope>NUCLEOTIDE SEQUENCE [LARGE SCALE GENOMIC DNA]</scope>
    <source>
        <strain evidence="10 11">RB1R16</strain>
    </source>
</reference>
<gene>
    <name evidence="9 10" type="primary">bioA</name>
    <name evidence="10" type="ORF">CJD36_006155</name>
</gene>
<evidence type="ECO:0000256" key="9">
    <source>
        <dbReference type="HAMAP-Rule" id="MF_00834"/>
    </source>
</evidence>
<evidence type="ECO:0000313" key="11">
    <source>
        <dbReference type="Proteomes" id="UP000239872"/>
    </source>
</evidence>
<dbReference type="OrthoDB" id="730777at2"/>
<protein>
    <recommendedName>
        <fullName evidence="9">Adenosylmethionine-8-amino-7-oxononanoate aminotransferase</fullName>
        <ecNumber evidence="9">2.6.1.62</ecNumber>
    </recommendedName>
    <alternativeName>
        <fullName evidence="9">7,8-diamino-pelargonic acid aminotransferase</fullName>
        <shortName evidence="9">DAPA AT</shortName>
        <shortName evidence="9">DAPA aminotransferase</shortName>
    </alternativeName>
    <alternativeName>
        <fullName evidence="9">7,8-diaminononanoate synthase</fullName>
        <shortName evidence="9">DANS</shortName>
    </alternativeName>
    <alternativeName>
        <fullName evidence="9">Diaminopelargonic acid synthase</fullName>
    </alternativeName>
</protein>
<comment type="subcellular location">
    <subcellularLocation>
        <location evidence="9">Cytoplasm</location>
    </subcellularLocation>
</comment>
<dbReference type="PANTHER" id="PTHR42684:SF3">
    <property type="entry name" value="ADENOSYLMETHIONINE-8-AMINO-7-OXONONANOATE AMINOTRANSFERASE"/>
    <property type="match status" value="1"/>
</dbReference>
<feature type="binding site" evidence="9">
    <location>
        <position position="270"/>
    </location>
    <ligand>
        <name>substrate</name>
    </ligand>
</feature>
<evidence type="ECO:0000313" key="10">
    <source>
        <dbReference type="EMBL" id="PQJ11381.1"/>
    </source>
</evidence>
<dbReference type="EMBL" id="PPSL01000002">
    <property type="protein sequence ID" value="PQJ11381.1"/>
    <property type="molecule type" value="Genomic_DNA"/>
</dbReference>
<feature type="modified residue" description="N6-(pyridoxal phosphate)lysine" evidence="9">
    <location>
        <position position="270"/>
    </location>
</feature>
<keyword evidence="11" id="KW-1185">Reference proteome</keyword>
<feature type="binding site" evidence="9">
    <location>
        <position position="56"/>
    </location>
    <ligand>
        <name>substrate</name>
    </ligand>
</feature>
<dbReference type="GO" id="GO:0051537">
    <property type="term" value="F:2 iron, 2 sulfur cluster binding"/>
    <property type="evidence" value="ECO:0007669"/>
    <property type="project" value="UniProtKB-KW"/>
</dbReference>
<dbReference type="RefSeq" id="WP_105038260.1">
    <property type="nucleotide sequence ID" value="NZ_PPSL01000002.1"/>
</dbReference>
<keyword evidence="5 9" id="KW-0949">S-adenosyl-L-methionine</keyword>
<dbReference type="FunFam" id="3.40.640.10:FF:000004">
    <property type="entry name" value="Acetylornithine aminotransferase"/>
    <property type="match status" value="1"/>
</dbReference>
<proteinExistence type="inferred from homology"/>
<dbReference type="GO" id="GO:0004015">
    <property type="term" value="F:adenosylmethionine-8-amino-7-oxononanoate transaminase activity"/>
    <property type="evidence" value="ECO:0007669"/>
    <property type="project" value="UniProtKB-UniRule"/>
</dbReference>
<dbReference type="InterPro" id="IPR005814">
    <property type="entry name" value="Aminotrans_3"/>
</dbReference>
<feature type="binding site" evidence="9">
    <location>
        <begin position="115"/>
        <end position="116"/>
    </location>
    <ligand>
        <name>pyridoxal 5'-phosphate</name>
        <dbReference type="ChEBI" id="CHEBI:597326"/>
    </ligand>
</feature>
<dbReference type="NCBIfam" id="NF004624">
    <property type="entry name" value="PRK05964.1"/>
    <property type="match status" value="1"/>
</dbReference>
<dbReference type="GO" id="GO:0009102">
    <property type="term" value="P:biotin biosynthetic process"/>
    <property type="evidence" value="ECO:0007669"/>
    <property type="project" value="UniProtKB-UniRule"/>
</dbReference>
<comment type="catalytic activity">
    <reaction evidence="8 9">
        <text>(8S)-8-amino-7-oxononanoate + S-adenosyl-L-methionine = S-adenosyl-4-methylsulfanyl-2-oxobutanoate + (7R,8S)-7,8-diammoniononanoate</text>
        <dbReference type="Rhea" id="RHEA:16861"/>
        <dbReference type="ChEBI" id="CHEBI:16490"/>
        <dbReference type="ChEBI" id="CHEBI:59789"/>
        <dbReference type="ChEBI" id="CHEBI:149468"/>
        <dbReference type="ChEBI" id="CHEBI:149469"/>
        <dbReference type="EC" id="2.6.1.62"/>
    </reaction>
</comment>
<feature type="site" description="Participates in the substrate recognition with KAPA and in a stacking interaction with the adenine ring of SAM" evidence="9">
    <location>
        <position position="21"/>
    </location>
</feature>
<dbReference type="Pfam" id="PF00202">
    <property type="entry name" value="Aminotran_3"/>
    <property type="match status" value="1"/>
</dbReference>
<keyword evidence="3 9" id="KW-0032">Aminotransferase</keyword>
<dbReference type="GO" id="GO:0005737">
    <property type="term" value="C:cytoplasm"/>
    <property type="evidence" value="ECO:0007669"/>
    <property type="project" value="UniProtKB-SubCell"/>
</dbReference>
<evidence type="ECO:0000256" key="6">
    <source>
        <dbReference type="ARBA" id="ARBA00022756"/>
    </source>
</evidence>
<accession>A0A2S7SXN5</accession>
<dbReference type="Gene3D" id="3.90.1150.10">
    <property type="entry name" value="Aspartate Aminotransferase, domain 1"/>
    <property type="match status" value="1"/>
</dbReference>
<keyword evidence="6 9" id="KW-0093">Biotin biosynthesis</keyword>
<evidence type="ECO:0000256" key="2">
    <source>
        <dbReference type="ARBA" id="ARBA00005063"/>
    </source>
</evidence>
<keyword evidence="4 9" id="KW-0808">Transferase</keyword>
<comment type="caution">
    <text evidence="10">The sequence shown here is derived from an EMBL/GenBank/DDBJ whole genome shotgun (WGS) entry which is preliminary data.</text>
</comment>
<evidence type="ECO:0000256" key="8">
    <source>
        <dbReference type="ARBA" id="ARBA00048449"/>
    </source>
</evidence>
<feature type="binding site" evidence="9">
    <location>
        <position position="395"/>
    </location>
    <ligand>
        <name>substrate</name>
    </ligand>
</feature>
<feature type="binding site" evidence="9">
    <location>
        <position position="304"/>
    </location>
    <ligand>
        <name>substrate</name>
    </ligand>
</feature>
<evidence type="ECO:0000256" key="3">
    <source>
        <dbReference type="ARBA" id="ARBA00022576"/>
    </source>
</evidence>
<dbReference type="InterPro" id="IPR015422">
    <property type="entry name" value="PyrdxlP-dep_Trfase_small"/>
</dbReference>
<dbReference type="InterPro" id="IPR015424">
    <property type="entry name" value="PyrdxlP-dep_Trfase"/>
</dbReference>
<dbReference type="GO" id="GO:0004141">
    <property type="term" value="F:dethiobiotin synthase activity"/>
    <property type="evidence" value="ECO:0007669"/>
    <property type="project" value="TreeGrafter"/>
</dbReference>
<dbReference type="AlphaFoldDB" id="A0A2S7SXN5"/>
<comment type="similarity">
    <text evidence="9">Belongs to the class-III pyridoxal-phosphate-dependent aminotransferase family. BioA subfamily.</text>
</comment>
<comment type="cofactor">
    <cofactor evidence="1 9">
        <name>pyridoxal 5'-phosphate</name>
        <dbReference type="ChEBI" id="CHEBI:597326"/>
    </cofactor>
</comment>
<dbReference type="InterPro" id="IPR005815">
    <property type="entry name" value="BioA"/>
</dbReference>
<dbReference type="HAMAP" id="MF_00834">
    <property type="entry name" value="BioA"/>
    <property type="match status" value="1"/>
</dbReference>